<dbReference type="Pfam" id="PF13430">
    <property type="entry name" value="DUF4112"/>
    <property type="match status" value="1"/>
</dbReference>
<dbReference type="GeneID" id="89988003"/>
<dbReference type="InterPro" id="IPR025187">
    <property type="entry name" value="DUF4112"/>
</dbReference>
<accession>A0ABZ2ARX3</accession>
<dbReference type="EMBL" id="CP143807">
    <property type="protein sequence ID" value="WVO19938.1"/>
    <property type="molecule type" value="Genomic_DNA"/>
</dbReference>
<evidence type="ECO:0000313" key="2">
    <source>
        <dbReference type="Proteomes" id="UP001432216"/>
    </source>
</evidence>
<dbReference type="Proteomes" id="UP001432216">
    <property type="component" value="Chromosome 2"/>
</dbReference>
<name>A0ABZ2ARX3_9TREE</name>
<dbReference type="RefSeq" id="XP_064719178.1">
    <property type="nucleotide sequence ID" value="XM_064863106.1"/>
</dbReference>
<keyword evidence="2" id="KW-1185">Reference proteome</keyword>
<gene>
    <name evidence="1" type="ORF">IAS62_001228</name>
</gene>
<organism evidence="1 2">
    <name type="scientific">Cryptococcus decagattii</name>
    <dbReference type="NCBI Taxonomy" id="1859122"/>
    <lineage>
        <taxon>Eukaryota</taxon>
        <taxon>Fungi</taxon>
        <taxon>Dikarya</taxon>
        <taxon>Basidiomycota</taxon>
        <taxon>Agaricomycotina</taxon>
        <taxon>Tremellomycetes</taxon>
        <taxon>Tremellales</taxon>
        <taxon>Cryptococcaceae</taxon>
        <taxon>Cryptococcus</taxon>
        <taxon>Cryptococcus gattii species complex</taxon>
    </lineage>
</organism>
<dbReference type="PANTHER" id="PTHR35519:SF2">
    <property type="entry name" value="PH DOMAIN PROTEIN"/>
    <property type="match status" value="1"/>
</dbReference>
<sequence length="266" mass="29095">MLGTATSEVRVIFCQKHSDADAVSYFIILLPSGPVNLNLLRLSTTRHVVNKAVKNYAAKQAPEDPLYTVTVNSKGKTKRQVRPLPDGLSKRDRKALKKIRKRAHYLDKGMNLCGFRVGWTFFIGIIPGLGDAVNAGLNYCLVVKPAKKLDIPDSLANKMLFNNAISAGIGLIPVAGDVFLAAWKANSRNALLLEAYLTIRGQEYIAALRREPGVIDRAEAIEHGISPEELRDLFGPGAGMDHLVEDDGSNRGFFGGKKSKKDVVKK</sequence>
<protein>
    <submittedName>
        <fullName evidence="1">Uncharacterized protein</fullName>
    </submittedName>
</protein>
<evidence type="ECO:0000313" key="1">
    <source>
        <dbReference type="EMBL" id="WVO19938.1"/>
    </source>
</evidence>
<proteinExistence type="predicted"/>
<dbReference type="PANTHER" id="PTHR35519">
    <property type="entry name" value="MEMBRANE PROTEINS"/>
    <property type="match status" value="1"/>
</dbReference>
<reference evidence="1 2" key="1">
    <citation type="submission" date="2024-01" db="EMBL/GenBank/DDBJ databases">
        <title>Comparative genomics of Cryptococcus and Kwoniella reveals pathogenesis evolution and contrasting modes of karyotype evolution via chromosome fusion or intercentromeric recombination.</title>
        <authorList>
            <person name="Coelho M.A."/>
            <person name="David-Palma M."/>
            <person name="Shea T."/>
            <person name="Bowers K."/>
            <person name="McGinley-Smith S."/>
            <person name="Mohammad A.W."/>
            <person name="Gnirke A."/>
            <person name="Yurkov A.M."/>
            <person name="Nowrousian M."/>
            <person name="Sun S."/>
            <person name="Cuomo C.A."/>
            <person name="Heitman J."/>
        </authorList>
    </citation>
    <scope>NUCLEOTIDE SEQUENCE [LARGE SCALE GENOMIC DNA]</scope>
    <source>
        <strain evidence="1 2">7685027</strain>
    </source>
</reference>